<evidence type="ECO:0000259" key="2">
    <source>
        <dbReference type="Pfam" id="PF13581"/>
    </source>
</evidence>
<name>A0A919KAP4_9ACTN</name>
<dbReference type="AlphaFoldDB" id="A0A919KAP4"/>
<proteinExistence type="predicted"/>
<dbReference type="GO" id="GO:0004674">
    <property type="term" value="F:protein serine/threonine kinase activity"/>
    <property type="evidence" value="ECO:0007669"/>
    <property type="project" value="UniProtKB-KW"/>
</dbReference>
<keyword evidence="4" id="KW-1185">Reference proteome</keyword>
<gene>
    <name evidence="3" type="ORF">Ari01nite_93040</name>
</gene>
<dbReference type="Proteomes" id="UP000636960">
    <property type="component" value="Unassembled WGS sequence"/>
</dbReference>
<keyword evidence="1" id="KW-0808">Transferase</keyword>
<keyword evidence="1" id="KW-0418">Kinase</keyword>
<dbReference type="EMBL" id="BOMV01000113">
    <property type="protein sequence ID" value="GIF01840.1"/>
    <property type="molecule type" value="Genomic_DNA"/>
</dbReference>
<keyword evidence="1" id="KW-0723">Serine/threonine-protein kinase</keyword>
<organism evidence="3 4">
    <name type="scientific">Paractinoplanes rishiriensis</name>
    <dbReference type="NCBI Taxonomy" id="1050105"/>
    <lineage>
        <taxon>Bacteria</taxon>
        <taxon>Bacillati</taxon>
        <taxon>Actinomycetota</taxon>
        <taxon>Actinomycetes</taxon>
        <taxon>Micromonosporales</taxon>
        <taxon>Micromonosporaceae</taxon>
        <taxon>Paractinoplanes</taxon>
    </lineage>
</organism>
<dbReference type="SUPFAM" id="SSF55874">
    <property type="entry name" value="ATPase domain of HSP90 chaperone/DNA topoisomerase II/histidine kinase"/>
    <property type="match status" value="1"/>
</dbReference>
<dbReference type="PANTHER" id="PTHR35526:SF3">
    <property type="entry name" value="ANTI-SIGMA-F FACTOR RSBW"/>
    <property type="match status" value="1"/>
</dbReference>
<dbReference type="InterPro" id="IPR036890">
    <property type="entry name" value="HATPase_C_sf"/>
</dbReference>
<dbReference type="InterPro" id="IPR050267">
    <property type="entry name" value="Anti-sigma-factor_SerPK"/>
</dbReference>
<dbReference type="CDD" id="cd16936">
    <property type="entry name" value="HATPase_RsbW-like"/>
    <property type="match status" value="1"/>
</dbReference>
<sequence>MSTVSRNLTITPTPPPYLFTAPQPGAGAPPVTVTADFDTTLVEIAVHGRWARGLGADVSAAIGKCLAEPPAAVITDLHDLGDPDAASLPLWLAARRAVSLLHPCMPFAVCLPTATALNRRLRQVAAARHLPLFATMAEARTCVIRRLPPAPRLHTDLPPHPQSAAVARDLVTQAGDTWQLPPSLLMRAKLVMSELVGNAVEHAGTDIHASVSPRGSGLHLAVRDGVTHLPYLRQPHRSARSPLSAPPETGLGIVHAGADTWGALPTPGGKIVWAVIHPRPGD</sequence>
<dbReference type="Pfam" id="PF13581">
    <property type="entry name" value="HATPase_c_2"/>
    <property type="match status" value="1"/>
</dbReference>
<reference evidence="3" key="1">
    <citation type="submission" date="2021-01" db="EMBL/GenBank/DDBJ databases">
        <title>Whole genome shotgun sequence of Actinoplanes rishiriensis NBRC 108556.</title>
        <authorList>
            <person name="Komaki H."/>
            <person name="Tamura T."/>
        </authorList>
    </citation>
    <scope>NUCLEOTIDE SEQUENCE</scope>
    <source>
        <strain evidence="3">NBRC 108556</strain>
    </source>
</reference>
<evidence type="ECO:0000256" key="1">
    <source>
        <dbReference type="ARBA" id="ARBA00022527"/>
    </source>
</evidence>
<dbReference type="InterPro" id="IPR003594">
    <property type="entry name" value="HATPase_dom"/>
</dbReference>
<dbReference type="Gene3D" id="3.30.565.10">
    <property type="entry name" value="Histidine kinase-like ATPase, C-terminal domain"/>
    <property type="match status" value="1"/>
</dbReference>
<comment type="caution">
    <text evidence="3">The sequence shown here is derived from an EMBL/GenBank/DDBJ whole genome shotgun (WGS) entry which is preliminary data.</text>
</comment>
<evidence type="ECO:0000313" key="3">
    <source>
        <dbReference type="EMBL" id="GIF01840.1"/>
    </source>
</evidence>
<protein>
    <recommendedName>
        <fullName evidence="2">Histidine kinase/HSP90-like ATPase domain-containing protein</fullName>
    </recommendedName>
</protein>
<dbReference type="RefSeq" id="WP_203790770.1">
    <property type="nucleotide sequence ID" value="NZ_BOMV01000113.1"/>
</dbReference>
<dbReference type="PANTHER" id="PTHR35526">
    <property type="entry name" value="ANTI-SIGMA-F FACTOR RSBW-RELATED"/>
    <property type="match status" value="1"/>
</dbReference>
<feature type="domain" description="Histidine kinase/HSP90-like ATPase" evidence="2">
    <location>
        <begin position="158"/>
        <end position="274"/>
    </location>
</feature>
<accession>A0A919KAP4</accession>
<evidence type="ECO:0000313" key="4">
    <source>
        <dbReference type="Proteomes" id="UP000636960"/>
    </source>
</evidence>